<reference evidence="2 3" key="1">
    <citation type="journal article" date="2024" name="Microbiol. Resour. Announc.">
        <title>Genome annotations for the ascomycete fungi Trichoderma harzianum, Trichoderma aggressivum, and Purpureocillium lilacinum.</title>
        <authorList>
            <person name="Beijen E.P.W."/>
            <person name="Ohm R.A."/>
        </authorList>
    </citation>
    <scope>NUCLEOTIDE SEQUENCE [LARGE SCALE GENOMIC DNA]</scope>
    <source>
        <strain evidence="2 3">CBS 150709</strain>
    </source>
</reference>
<accession>A0ABR0BCV8</accession>
<evidence type="ECO:0000313" key="3">
    <source>
        <dbReference type="Proteomes" id="UP001287286"/>
    </source>
</evidence>
<feature type="region of interest" description="Disordered" evidence="1">
    <location>
        <begin position="1"/>
        <end position="24"/>
    </location>
</feature>
<gene>
    <name evidence="2" type="ORF">Purlil1_13867</name>
</gene>
<dbReference type="EMBL" id="JAWRVI010000335">
    <property type="protein sequence ID" value="KAK4067489.1"/>
    <property type="molecule type" value="Genomic_DNA"/>
</dbReference>
<feature type="compositionally biased region" description="Polar residues" evidence="1">
    <location>
        <begin position="1"/>
        <end position="11"/>
    </location>
</feature>
<protein>
    <submittedName>
        <fullName evidence="2">Uncharacterized protein</fullName>
    </submittedName>
</protein>
<organism evidence="2 3">
    <name type="scientific">Purpureocillium lilacinum</name>
    <name type="common">Paecilomyces lilacinus</name>
    <dbReference type="NCBI Taxonomy" id="33203"/>
    <lineage>
        <taxon>Eukaryota</taxon>
        <taxon>Fungi</taxon>
        <taxon>Dikarya</taxon>
        <taxon>Ascomycota</taxon>
        <taxon>Pezizomycotina</taxon>
        <taxon>Sordariomycetes</taxon>
        <taxon>Hypocreomycetidae</taxon>
        <taxon>Hypocreales</taxon>
        <taxon>Ophiocordycipitaceae</taxon>
        <taxon>Purpureocillium</taxon>
    </lineage>
</organism>
<evidence type="ECO:0000313" key="2">
    <source>
        <dbReference type="EMBL" id="KAK4067489.1"/>
    </source>
</evidence>
<proteinExistence type="predicted"/>
<comment type="caution">
    <text evidence="2">The sequence shown here is derived from an EMBL/GenBank/DDBJ whole genome shotgun (WGS) entry which is preliminary data.</text>
</comment>
<name>A0ABR0BCV8_PURLI</name>
<sequence>MAMTRDANSNETPPPPPYEEICRATNGPSRAHRHINDASLPSKWFEAAVQERVQAIFDSDPAYVSLRRSGMSPPIGGSLRRRAKADVTERWKKFNCWDPRWNGTGIPDGSWPHQSRTLQPARSPTPLFGYRGETQEDRHEDGPIASRPIEMFLADAWAMLCGRKYNDTMSPDDIMKSLFSDVATMWKSRGLEWIWPGDVPGLEWPRPRGEGRILEGQPQRRRQHREANNSAGPPLQMAHAGRVRAKRSRDGGESGDDACEQTTGKRPKLAPSRTGTSRERGTRLRRSVRQQSGRQGDSSRT</sequence>
<feature type="compositionally biased region" description="Low complexity" evidence="1">
    <location>
        <begin position="289"/>
        <end position="301"/>
    </location>
</feature>
<feature type="region of interest" description="Disordered" evidence="1">
    <location>
        <begin position="197"/>
        <end position="301"/>
    </location>
</feature>
<keyword evidence="3" id="KW-1185">Reference proteome</keyword>
<evidence type="ECO:0000256" key="1">
    <source>
        <dbReference type="SAM" id="MobiDB-lite"/>
    </source>
</evidence>
<dbReference type="Proteomes" id="UP001287286">
    <property type="component" value="Unassembled WGS sequence"/>
</dbReference>